<proteinExistence type="predicted"/>
<dbReference type="SUPFAM" id="SSF51905">
    <property type="entry name" value="FAD/NAD(P)-binding domain"/>
    <property type="match status" value="1"/>
</dbReference>
<keyword evidence="2" id="KW-1185">Reference proteome</keyword>
<name>A0AAD9D975_9STRA</name>
<dbReference type="EMBL" id="JATAAI010000026">
    <property type="protein sequence ID" value="KAK1737338.1"/>
    <property type="molecule type" value="Genomic_DNA"/>
</dbReference>
<sequence length="60" mass="7013">MTASSSAQRRHEWPLCWQQLAQQGKRVLMVEAHSIPGGYTTNFYRKGFRFEISTHVMNGW</sequence>
<protein>
    <submittedName>
        <fullName evidence="1">Uncharacterized protein</fullName>
    </submittedName>
</protein>
<reference evidence="1" key="1">
    <citation type="submission" date="2023-06" db="EMBL/GenBank/DDBJ databases">
        <title>Survivors Of The Sea: Transcriptome response of Skeletonema marinoi to long-term dormancy.</title>
        <authorList>
            <person name="Pinder M.I.M."/>
            <person name="Kourtchenko O."/>
            <person name="Robertson E.K."/>
            <person name="Larsson T."/>
            <person name="Maumus F."/>
            <person name="Osuna-Cruz C.M."/>
            <person name="Vancaester E."/>
            <person name="Stenow R."/>
            <person name="Vandepoele K."/>
            <person name="Ploug H."/>
            <person name="Bruchert V."/>
            <person name="Godhe A."/>
            <person name="Topel M."/>
        </authorList>
    </citation>
    <scope>NUCLEOTIDE SEQUENCE</scope>
    <source>
        <strain evidence="1">R05AC</strain>
    </source>
</reference>
<organism evidence="1 2">
    <name type="scientific">Skeletonema marinoi</name>
    <dbReference type="NCBI Taxonomy" id="267567"/>
    <lineage>
        <taxon>Eukaryota</taxon>
        <taxon>Sar</taxon>
        <taxon>Stramenopiles</taxon>
        <taxon>Ochrophyta</taxon>
        <taxon>Bacillariophyta</taxon>
        <taxon>Coscinodiscophyceae</taxon>
        <taxon>Thalassiosirophycidae</taxon>
        <taxon>Thalassiosirales</taxon>
        <taxon>Skeletonemataceae</taxon>
        <taxon>Skeletonema</taxon>
        <taxon>Skeletonema marinoi-dohrnii complex</taxon>
    </lineage>
</organism>
<comment type="caution">
    <text evidence="1">The sequence shown here is derived from an EMBL/GenBank/DDBJ whole genome shotgun (WGS) entry which is preliminary data.</text>
</comment>
<accession>A0AAD9D975</accession>
<dbReference type="Proteomes" id="UP001224775">
    <property type="component" value="Unassembled WGS sequence"/>
</dbReference>
<evidence type="ECO:0000313" key="1">
    <source>
        <dbReference type="EMBL" id="KAK1737338.1"/>
    </source>
</evidence>
<dbReference type="AlphaFoldDB" id="A0AAD9D975"/>
<dbReference type="InterPro" id="IPR036188">
    <property type="entry name" value="FAD/NAD-bd_sf"/>
</dbReference>
<dbReference type="Pfam" id="PF13450">
    <property type="entry name" value="NAD_binding_8"/>
    <property type="match status" value="1"/>
</dbReference>
<evidence type="ECO:0000313" key="2">
    <source>
        <dbReference type="Proteomes" id="UP001224775"/>
    </source>
</evidence>
<dbReference type="Gene3D" id="3.50.50.60">
    <property type="entry name" value="FAD/NAD(P)-binding domain"/>
    <property type="match status" value="1"/>
</dbReference>
<gene>
    <name evidence="1" type="ORF">QTG54_012205</name>
</gene>